<keyword evidence="2" id="KW-0678">Repressor</keyword>
<keyword evidence="3" id="KW-0805">Transcription regulation</keyword>
<feature type="compositionally biased region" description="Basic residues" evidence="7">
    <location>
        <begin position="195"/>
        <end position="206"/>
    </location>
</feature>
<dbReference type="InterPro" id="IPR003652">
    <property type="entry name" value="Ataxin_AXH_dom"/>
</dbReference>
<evidence type="ECO:0000256" key="5">
    <source>
        <dbReference type="ARBA" id="ARBA00023163"/>
    </source>
</evidence>
<keyword evidence="6" id="KW-0539">Nucleus</keyword>
<dbReference type="GO" id="GO:0003677">
    <property type="term" value="F:DNA binding"/>
    <property type="evidence" value="ECO:0007669"/>
    <property type="project" value="UniProtKB-KW"/>
</dbReference>
<evidence type="ECO:0000259" key="8">
    <source>
        <dbReference type="PROSITE" id="PS51148"/>
    </source>
</evidence>
<dbReference type="VEuPathDB" id="VectorBase:AMEC020135"/>
<proteinExistence type="predicted"/>
<feature type="compositionally biased region" description="Acidic residues" evidence="7">
    <location>
        <begin position="137"/>
        <end position="154"/>
    </location>
</feature>
<dbReference type="InterPro" id="IPR043404">
    <property type="entry name" value="ATAXIN1-like"/>
</dbReference>
<accession>A0A182UGT4</accession>
<keyword evidence="10" id="KW-1185">Reference proteome</keyword>
<dbReference type="SMART" id="SM00536">
    <property type="entry name" value="AXH"/>
    <property type="match status" value="1"/>
</dbReference>
<reference evidence="9" key="2">
    <citation type="submission" date="2020-05" db="UniProtKB">
        <authorList>
            <consortium name="EnsemblMetazoa"/>
        </authorList>
    </citation>
    <scope>IDENTIFICATION</scope>
    <source>
        <strain evidence="9">CM1001059</strain>
    </source>
</reference>
<dbReference type="GO" id="GO:0006355">
    <property type="term" value="P:regulation of DNA-templated transcription"/>
    <property type="evidence" value="ECO:0007669"/>
    <property type="project" value="InterPro"/>
</dbReference>
<dbReference type="STRING" id="34690.A0A182UGT4"/>
<dbReference type="PROSITE" id="PS51148">
    <property type="entry name" value="AXH"/>
    <property type="match status" value="1"/>
</dbReference>
<dbReference type="GO" id="GO:0005634">
    <property type="term" value="C:nucleus"/>
    <property type="evidence" value="ECO:0007669"/>
    <property type="project" value="UniProtKB-SubCell"/>
</dbReference>
<dbReference type="EnsemblMetazoa" id="AMEC020135-RA">
    <property type="protein sequence ID" value="AMEC020135-PA"/>
    <property type="gene ID" value="AMEC020135"/>
</dbReference>
<dbReference type="Proteomes" id="UP000075902">
    <property type="component" value="Unassembled WGS sequence"/>
</dbReference>
<sequence>MFLRGSMISFQNGVKKPVEEVRLEDFLRTAAISPDVRLTEAQTRRITPRYSSGGGDSGPGEPCKKILVRFTYDQQQRYSALETTIDYPFFVTTKGWASYSPDRTFANYGLECARIELGDVFIVLVPRHQSGERQLLLEEEEEEEEVQKEQEDEMPVGYAAGGSKRRPDSQRRGSAKRKLTEQHGLPGSSAGGGNNHHHPTDRKRRTASSDSME</sequence>
<protein>
    <recommendedName>
        <fullName evidence="8">AXH domain-containing protein</fullName>
    </recommendedName>
</protein>
<feature type="region of interest" description="Disordered" evidence="7">
    <location>
        <begin position="134"/>
        <end position="213"/>
    </location>
</feature>
<evidence type="ECO:0000256" key="3">
    <source>
        <dbReference type="ARBA" id="ARBA00023015"/>
    </source>
</evidence>
<dbReference type="SUPFAM" id="SSF102031">
    <property type="entry name" value="AXH domain"/>
    <property type="match status" value="1"/>
</dbReference>
<keyword evidence="5" id="KW-0804">Transcription</keyword>
<dbReference type="AlphaFoldDB" id="A0A182UGT4"/>
<comment type="subcellular location">
    <subcellularLocation>
        <location evidence="1">Nucleus</location>
    </subcellularLocation>
</comment>
<dbReference type="GO" id="GO:0003723">
    <property type="term" value="F:RNA binding"/>
    <property type="evidence" value="ECO:0007669"/>
    <property type="project" value="InterPro"/>
</dbReference>
<dbReference type="Pfam" id="PF08517">
    <property type="entry name" value="AXH"/>
    <property type="match status" value="1"/>
</dbReference>
<evidence type="ECO:0000256" key="4">
    <source>
        <dbReference type="ARBA" id="ARBA00023125"/>
    </source>
</evidence>
<organism evidence="9 10">
    <name type="scientific">Anopheles melas</name>
    <dbReference type="NCBI Taxonomy" id="34690"/>
    <lineage>
        <taxon>Eukaryota</taxon>
        <taxon>Metazoa</taxon>
        <taxon>Ecdysozoa</taxon>
        <taxon>Arthropoda</taxon>
        <taxon>Hexapoda</taxon>
        <taxon>Insecta</taxon>
        <taxon>Pterygota</taxon>
        <taxon>Neoptera</taxon>
        <taxon>Endopterygota</taxon>
        <taxon>Diptera</taxon>
        <taxon>Nematocera</taxon>
        <taxon>Culicoidea</taxon>
        <taxon>Culicidae</taxon>
        <taxon>Anophelinae</taxon>
        <taxon>Anopheles</taxon>
    </lineage>
</organism>
<evidence type="ECO:0000313" key="10">
    <source>
        <dbReference type="Proteomes" id="UP000075902"/>
    </source>
</evidence>
<evidence type="ECO:0000256" key="6">
    <source>
        <dbReference type="ARBA" id="ARBA00023242"/>
    </source>
</evidence>
<evidence type="ECO:0000313" key="9">
    <source>
        <dbReference type="EnsemblMetazoa" id="AMEC020135-PA"/>
    </source>
</evidence>
<evidence type="ECO:0000256" key="7">
    <source>
        <dbReference type="SAM" id="MobiDB-lite"/>
    </source>
</evidence>
<keyword evidence="4" id="KW-0238">DNA-binding</keyword>
<dbReference type="PANTHER" id="PTHR13392">
    <property type="entry name" value="ATAXIN 1"/>
    <property type="match status" value="1"/>
</dbReference>
<dbReference type="PANTHER" id="PTHR13392:SF13">
    <property type="entry name" value="AXH DOMAIN-CONTAINING PROTEIN"/>
    <property type="match status" value="1"/>
</dbReference>
<reference evidence="10" key="1">
    <citation type="submission" date="2014-01" db="EMBL/GenBank/DDBJ databases">
        <title>The Genome Sequence of Anopheles melas CM1001059_A (V2).</title>
        <authorList>
            <consortium name="The Broad Institute Genomics Platform"/>
            <person name="Neafsey D.E."/>
            <person name="Besansky N."/>
            <person name="Howell P."/>
            <person name="Walton C."/>
            <person name="Young S.K."/>
            <person name="Zeng Q."/>
            <person name="Gargeya S."/>
            <person name="Fitzgerald M."/>
            <person name="Haas B."/>
            <person name="Abouelleil A."/>
            <person name="Allen A.W."/>
            <person name="Alvarado L."/>
            <person name="Arachchi H.M."/>
            <person name="Berlin A.M."/>
            <person name="Chapman S.B."/>
            <person name="Gainer-Dewar J."/>
            <person name="Goldberg J."/>
            <person name="Griggs A."/>
            <person name="Gujja S."/>
            <person name="Hansen M."/>
            <person name="Howarth C."/>
            <person name="Imamovic A."/>
            <person name="Ireland A."/>
            <person name="Larimer J."/>
            <person name="McCowan C."/>
            <person name="Murphy C."/>
            <person name="Pearson M."/>
            <person name="Poon T.W."/>
            <person name="Priest M."/>
            <person name="Roberts A."/>
            <person name="Saif S."/>
            <person name="Shea T."/>
            <person name="Sisk P."/>
            <person name="Sykes S."/>
            <person name="Wortman J."/>
            <person name="Nusbaum C."/>
            <person name="Birren B."/>
        </authorList>
    </citation>
    <scope>NUCLEOTIDE SEQUENCE [LARGE SCALE GENOMIC DNA]</scope>
    <source>
        <strain evidence="10">CM1001059</strain>
    </source>
</reference>
<dbReference type="InterPro" id="IPR036096">
    <property type="entry name" value="Ataxin_AXH_dom_sf"/>
</dbReference>
<name>A0A182UGT4_9DIPT</name>
<feature type="domain" description="AXH" evidence="8">
    <location>
        <begin position="1"/>
        <end position="132"/>
    </location>
</feature>
<evidence type="ECO:0000256" key="2">
    <source>
        <dbReference type="ARBA" id="ARBA00022491"/>
    </source>
</evidence>
<evidence type="ECO:0000256" key="1">
    <source>
        <dbReference type="ARBA" id="ARBA00004123"/>
    </source>
</evidence>